<comment type="caution">
    <text evidence="1">The sequence shown here is derived from an EMBL/GenBank/DDBJ whole genome shotgun (WGS) entry which is preliminary data.</text>
</comment>
<sequence>MRTKSPIYRLGIKAAGIAVALLLLMQWNADRRVFANTSGDAYVQFDAANRIWTLGTDSVEKKLQLDGSGRFLLVSFQNKLTGKEYVQGAQNSDEFQIEAGGATYNGSAGGWTYDSHSTEVLSQGELELRIVFHNSVLQIIRHYVVFPSTGTIKEWSEFKNVSGGALNVSSPFMFKQRVMQNDLIDVDLQYLTGGGNFTGSGMLKTVPMTSAYARTFDSYDYPEVTMVDGHYEFGLGSYEQGTAVYDTLFVLRNRASSEGIWLSFDYNGHWVAQVGNFGTRINLSGYASVTNYEVANGQSIASPKTTMGVFQGDLDDMGNTIGDYTYRYLWDYTRNDFRQGGGTWQWRISPQMPSAFESINYNRYIGGHTVHIDADWYSNKGDWDEAIESDDLKKTSDFLKKSGMLLKLWSPLWQADYGSRVVNEHPDWVAAGDGVGFYGLHLNLANPDVFSWILNKANEMQADLGPFQWRYDGMPSWKVAGSDNDMLKQSENFFYLLKAFKDANPLAWINGCSSGGETLLMEAVRFSDTQQVTDGNARHYASYYQSLKLPIDKLSWPGSMPDIATDFNTYDPKDPEIRENTRRHYEFGRYLDAQGLSGRWVKVFRPTASDGKDSTHLLQKTNGNQSKAMIQFSSYTPYFGENVTIYPKGLIDTESYSLGCYLGGCVPQTATGDYWKTNGVTIANLQPGETILFNVTDYPGSGTDNTAPSAPSGAVKKTAYNMDRFGVELSWTAGADDRWISYYEIERNGVVIDKVSKGTYDFIVDGDIGDTYRIRTVDGDGNASGYATAALQPGGPSAPAPTTIPHRFRASTDLSSSQGQANWAYLQQYASYGGDYMYLTNMNWDSSNLRWKGNEDYALIAGNWMSPGETYNAVRKWIAPRDGTVVVSGKVALGQSGQGGDGVVVRIKRSGAYPFLESEVWGPYTLDGNDNVGLSHDIVLNVKKGEALYFNVNKRGNSYYDVTNWDPSIVYGTPYVASAGFSDSQGTNQWRYQEWNGSSYTDMTDYQANGGVWKGSQPYVLIGAGTQHPDAYDSVRTWVAPTSGTIVVTGTARMGGSGGDGVNVTVKKGNDVLWGPNAIDGSDTDSGVSHDFQVSVNAGDRLYFIVNRNGNNYYDATLWNPVVTMLD</sequence>
<reference evidence="1 2" key="1">
    <citation type="submission" date="2018-07" db="EMBL/GenBank/DDBJ databases">
        <title>Genomic Encyclopedia of Type Strains, Phase III (KMG-III): the genomes of soil and plant-associated and newly described type strains.</title>
        <authorList>
            <person name="Whitman W."/>
        </authorList>
    </citation>
    <scope>NUCLEOTIDE SEQUENCE [LARGE SCALE GENOMIC DNA]</scope>
    <source>
        <strain evidence="1 2">CECT 7287</strain>
    </source>
</reference>
<dbReference type="SUPFAM" id="SSF51445">
    <property type="entry name" value="(Trans)glycosidases"/>
    <property type="match status" value="1"/>
</dbReference>
<accession>A0A3D9JR91</accession>
<dbReference type="Gene3D" id="2.70.98.60">
    <property type="entry name" value="alpha-galactosidase from lactobacil brevis"/>
    <property type="match status" value="1"/>
</dbReference>
<organism evidence="1 2">
    <name type="scientific">Cohnella phaseoli</name>
    <dbReference type="NCBI Taxonomy" id="456490"/>
    <lineage>
        <taxon>Bacteria</taxon>
        <taxon>Bacillati</taxon>
        <taxon>Bacillota</taxon>
        <taxon>Bacilli</taxon>
        <taxon>Bacillales</taxon>
        <taxon>Paenibacillaceae</taxon>
        <taxon>Cohnella</taxon>
    </lineage>
</organism>
<evidence type="ECO:0000313" key="1">
    <source>
        <dbReference type="EMBL" id="RED76633.1"/>
    </source>
</evidence>
<dbReference type="AlphaFoldDB" id="A0A3D9JR91"/>
<dbReference type="Gene3D" id="3.20.20.70">
    <property type="entry name" value="Aldolase class I"/>
    <property type="match status" value="1"/>
</dbReference>
<dbReference type="EMBL" id="QRDZ01000011">
    <property type="protein sequence ID" value="RED76633.1"/>
    <property type="molecule type" value="Genomic_DNA"/>
</dbReference>
<dbReference type="RefSeq" id="WP_147310198.1">
    <property type="nucleotide sequence ID" value="NZ_QRDZ01000011.1"/>
</dbReference>
<dbReference type="InterPro" id="IPR013783">
    <property type="entry name" value="Ig-like_fold"/>
</dbReference>
<dbReference type="InterPro" id="IPR017853">
    <property type="entry name" value="GH"/>
</dbReference>
<proteinExistence type="predicted"/>
<evidence type="ECO:0000313" key="2">
    <source>
        <dbReference type="Proteomes" id="UP000256977"/>
    </source>
</evidence>
<dbReference type="InterPro" id="IPR038417">
    <property type="entry name" value="Alpga-gal_N_sf"/>
</dbReference>
<dbReference type="Gene3D" id="2.60.40.10">
    <property type="entry name" value="Immunoglobulins"/>
    <property type="match status" value="1"/>
</dbReference>
<keyword evidence="2" id="KW-1185">Reference proteome</keyword>
<dbReference type="OrthoDB" id="3333873at2"/>
<protein>
    <submittedName>
        <fullName evidence="1">Uncharacterized protein</fullName>
    </submittedName>
</protein>
<gene>
    <name evidence="1" type="ORF">DFP98_11117</name>
</gene>
<dbReference type="Proteomes" id="UP000256977">
    <property type="component" value="Unassembled WGS sequence"/>
</dbReference>
<name>A0A3D9JR91_9BACL</name>
<dbReference type="InterPro" id="IPR013785">
    <property type="entry name" value="Aldolase_TIM"/>
</dbReference>